<dbReference type="PRINTS" id="PR00344">
    <property type="entry name" value="BCTRLSENSOR"/>
</dbReference>
<dbReference type="SUPFAM" id="SSF55874">
    <property type="entry name" value="ATPase domain of HSP90 chaperone/DNA topoisomerase II/histidine kinase"/>
    <property type="match status" value="1"/>
</dbReference>
<keyword evidence="5" id="KW-0597">Phosphoprotein</keyword>
<evidence type="ECO:0000313" key="17">
    <source>
        <dbReference type="Proteomes" id="UP000722989"/>
    </source>
</evidence>
<keyword evidence="6" id="KW-0808">Transferase</keyword>
<dbReference type="Pfam" id="PF02518">
    <property type="entry name" value="HATPase_c"/>
    <property type="match status" value="1"/>
</dbReference>
<dbReference type="InterPro" id="IPR036890">
    <property type="entry name" value="HATPase_C_sf"/>
</dbReference>
<gene>
    <name evidence="16" type="ORF">HC031_09835</name>
</gene>
<dbReference type="SMART" id="SM00387">
    <property type="entry name" value="HATPase_c"/>
    <property type="match status" value="1"/>
</dbReference>
<dbReference type="Pfam" id="PF00512">
    <property type="entry name" value="HisKA"/>
    <property type="match status" value="1"/>
</dbReference>
<keyword evidence="11 14" id="KW-1133">Transmembrane helix</keyword>
<evidence type="ECO:0000256" key="3">
    <source>
        <dbReference type="ARBA" id="ARBA00004236"/>
    </source>
</evidence>
<dbReference type="InterPro" id="IPR003661">
    <property type="entry name" value="HisK_dim/P_dom"/>
</dbReference>
<evidence type="ECO:0000256" key="4">
    <source>
        <dbReference type="ARBA" id="ARBA00012438"/>
    </source>
</evidence>
<evidence type="ECO:0000256" key="8">
    <source>
        <dbReference type="ARBA" id="ARBA00022741"/>
    </source>
</evidence>
<dbReference type="Proteomes" id="UP000722989">
    <property type="component" value="Unassembled WGS sequence"/>
</dbReference>
<comment type="subcellular location">
    <subcellularLocation>
        <location evidence="3">Cell membrane</location>
    </subcellularLocation>
    <subcellularLocation>
        <location evidence="2">Membrane</location>
        <topology evidence="2">Multi-pass membrane protein</topology>
    </subcellularLocation>
</comment>
<dbReference type="EC" id="2.7.13.3" evidence="4"/>
<dbReference type="Gene3D" id="1.10.287.130">
    <property type="match status" value="1"/>
</dbReference>
<keyword evidence="9" id="KW-0418">Kinase</keyword>
<evidence type="ECO:0000256" key="14">
    <source>
        <dbReference type="SAM" id="Phobius"/>
    </source>
</evidence>
<keyword evidence="10" id="KW-0067">ATP-binding</keyword>
<dbReference type="InterPro" id="IPR038318">
    <property type="entry name" value="KdpD_sf"/>
</dbReference>
<dbReference type="InterPro" id="IPR003594">
    <property type="entry name" value="HATPase_dom"/>
</dbReference>
<evidence type="ECO:0000256" key="2">
    <source>
        <dbReference type="ARBA" id="ARBA00004141"/>
    </source>
</evidence>
<reference evidence="16 17" key="1">
    <citation type="submission" date="2020-03" db="EMBL/GenBank/DDBJ databases">
        <title>WGS of the type strain of Planosporangium spp.</title>
        <authorList>
            <person name="Thawai C."/>
        </authorList>
    </citation>
    <scope>NUCLEOTIDE SEQUENCE [LARGE SCALE GENOMIC DNA]</scope>
    <source>
        <strain evidence="16 17">TBRC 5610</strain>
    </source>
</reference>
<keyword evidence="7 14" id="KW-0812">Transmembrane</keyword>
<dbReference type="PANTHER" id="PTHR45569:SF1">
    <property type="entry name" value="SENSOR PROTEIN KDPD"/>
    <property type="match status" value="1"/>
</dbReference>
<dbReference type="Gene3D" id="3.30.565.10">
    <property type="entry name" value="Histidine kinase-like ATPase, C-terminal domain"/>
    <property type="match status" value="1"/>
</dbReference>
<dbReference type="RefSeq" id="WP_167924921.1">
    <property type="nucleotide sequence ID" value="NZ_JAATVY010000005.1"/>
</dbReference>
<dbReference type="InterPro" id="IPR052023">
    <property type="entry name" value="Histidine_kinase_KdpD"/>
</dbReference>
<evidence type="ECO:0000259" key="15">
    <source>
        <dbReference type="PROSITE" id="PS50109"/>
    </source>
</evidence>
<feature type="transmembrane region" description="Helical" evidence="14">
    <location>
        <begin position="56"/>
        <end position="84"/>
    </location>
</feature>
<evidence type="ECO:0000313" key="16">
    <source>
        <dbReference type="EMBL" id="NJC70007.1"/>
    </source>
</evidence>
<protein>
    <recommendedName>
        <fullName evidence="4">histidine kinase</fullName>
        <ecNumber evidence="4">2.7.13.3</ecNumber>
    </recommendedName>
</protein>
<dbReference type="InterPro" id="IPR036097">
    <property type="entry name" value="HisK_dim/P_sf"/>
</dbReference>
<feature type="transmembrane region" description="Helical" evidence="14">
    <location>
        <begin position="104"/>
        <end position="125"/>
    </location>
</feature>
<comment type="caution">
    <text evidence="16">The sequence shown here is derived from an EMBL/GenBank/DDBJ whole genome shotgun (WGS) entry which is preliminary data.</text>
</comment>
<dbReference type="CDD" id="cd00075">
    <property type="entry name" value="HATPase"/>
    <property type="match status" value="1"/>
</dbReference>
<evidence type="ECO:0000256" key="10">
    <source>
        <dbReference type="ARBA" id="ARBA00022840"/>
    </source>
</evidence>
<evidence type="ECO:0000256" key="12">
    <source>
        <dbReference type="ARBA" id="ARBA00023012"/>
    </source>
</evidence>
<evidence type="ECO:0000256" key="9">
    <source>
        <dbReference type="ARBA" id="ARBA00022777"/>
    </source>
</evidence>
<keyword evidence="13 14" id="KW-0472">Membrane</keyword>
<proteinExistence type="predicted"/>
<dbReference type="SUPFAM" id="SSF47384">
    <property type="entry name" value="Homodimeric domain of signal transducing histidine kinase"/>
    <property type="match status" value="1"/>
</dbReference>
<dbReference type="InterPro" id="IPR025201">
    <property type="entry name" value="KdpD_TM"/>
</dbReference>
<dbReference type="PANTHER" id="PTHR45569">
    <property type="entry name" value="SENSOR PROTEIN KDPD"/>
    <property type="match status" value="1"/>
</dbReference>
<keyword evidence="12" id="KW-0902">Two-component regulatory system</keyword>
<evidence type="ECO:0000256" key="5">
    <source>
        <dbReference type="ARBA" id="ARBA00022553"/>
    </source>
</evidence>
<name>A0ABX0XVF0_9ACTN</name>
<evidence type="ECO:0000256" key="7">
    <source>
        <dbReference type="ARBA" id="ARBA00022692"/>
    </source>
</evidence>
<dbReference type="SMART" id="SM00388">
    <property type="entry name" value="HisKA"/>
    <property type="match status" value="1"/>
</dbReference>
<dbReference type="Pfam" id="PF13493">
    <property type="entry name" value="DUF4118"/>
    <property type="match status" value="1"/>
</dbReference>
<evidence type="ECO:0000256" key="6">
    <source>
        <dbReference type="ARBA" id="ARBA00022679"/>
    </source>
</evidence>
<organism evidence="16 17">
    <name type="scientific">Planosporangium thailandense</name>
    <dbReference type="NCBI Taxonomy" id="765197"/>
    <lineage>
        <taxon>Bacteria</taxon>
        <taxon>Bacillati</taxon>
        <taxon>Actinomycetota</taxon>
        <taxon>Actinomycetes</taxon>
        <taxon>Micromonosporales</taxon>
        <taxon>Micromonosporaceae</taxon>
        <taxon>Planosporangium</taxon>
    </lineage>
</organism>
<feature type="transmembrane region" description="Helical" evidence="14">
    <location>
        <begin position="24"/>
        <end position="44"/>
    </location>
</feature>
<dbReference type="InterPro" id="IPR005467">
    <property type="entry name" value="His_kinase_dom"/>
</dbReference>
<dbReference type="CDD" id="cd00082">
    <property type="entry name" value="HisKA"/>
    <property type="match status" value="1"/>
</dbReference>
<evidence type="ECO:0000256" key="1">
    <source>
        <dbReference type="ARBA" id="ARBA00000085"/>
    </source>
</evidence>
<dbReference type="EMBL" id="JAATVY010000005">
    <property type="protein sequence ID" value="NJC70007.1"/>
    <property type="molecule type" value="Genomic_DNA"/>
</dbReference>
<keyword evidence="8" id="KW-0547">Nucleotide-binding</keyword>
<feature type="domain" description="Histidine kinase" evidence="15">
    <location>
        <begin position="256"/>
        <end position="465"/>
    </location>
</feature>
<dbReference type="Gene3D" id="1.20.120.620">
    <property type="entry name" value="Backbone structure of the membrane domain of e. Coli histidine kinase receptor kdpd"/>
    <property type="match status" value="1"/>
</dbReference>
<evidence type="ECO:0000256" key="11">
    <source>
        <dbReference type="ARBA" id="ARBA00022989"/>
    </source>
</evidence>
<accession>A0ABX0XVF0</accession>
<evidence type="ECO:0000256" key="13">
    <source>
        <dbReference type="ARBA" id="ARBA00023136"/>
    </source>
</evidence>
<dbReference type="InterPro" id="IPR004358">
    <property type="entry name" value="Sig_transdc_His_kin-like_C"/>
</dbReference>
<comment type="catalytic activity">
    <reaction evidence="1">
        <text>ATP + protein L-histidine = ADP + protein N-phospho-L-histidine.</text>
        <dbReference type="EC" id="2.7.13.3"/>
    </reaction>
</comment>
<keyword evidence="17" id="KW-1185">Reference proteome</keyword>
<dbReference type="PROSITE" id="PS50109">
    <property type="entry name" value="HIS_KIN"/>
    <property type="match status" value="1"/>
</dbReference>
<sequence>MADSTARRDDQLPDGATWRPWPGWGLLAAVVLLTGITVGGLRLWDSAGVTLPSIVLVYLVAVVIVAVLGGTWPGIVAAVASDALLNWFFIPPYHTLAVEHRANLTALVVYVLVAVTVSVLVNVAAAQRAAAVRSGLEARLLARITAEPVAEHSLQRLLERLRATFGFTALALWEGDEPVAHAGPPFTGPPTLRVDAGDNLQLVAESPETIGEDRALLARLAAGAARTLEAQRLATQAAQARQLAEVDRLRTAILRAVGHDLRTPLASIKAAASSLYSPDVRFTDADRDELVATIVESADQLDDLIENLLALSRLQAGVLSAQPRPVALDEVVARAALGFDTSRLEIEVPDDLPRVNADPGLLERVIANLVDNAVRATPDGVVLLRATAHDGTASLAVIDHGPGIPAADRDRVFAPFQRLDDHSTEGRLGLGLAIARGFTDAMGGRLCPAQTPGGGLTMTIELPIA</sequence>